<evidence type="ECO:0000313" key="1">
    <source>
        <dbReference type="EMBL" id="KAI4311883.1"/>
    </source>
</evidence>
<organism evidence="1 2">
    <name type="scientific">Melastoma candidum</name>
    <dbReference type="NCBI Taxonomy" id="119954"/>
    <lineage>
        <taxon>Eukaryota</taxon>
        <taxon>Viridiplantae</taxon>
        <taxon>Streptophyta</taxon>
        <taxon>Embryophyta</taxon>
        <taxon>Tracheophyta</taxon>
        <taxon>Spermatophyta</taxon>
        <taxon>Magnoliopsida</taxon>
        <taxon>eudicotyledons</taxon>
        <taxon>Gunneridae</taxon>
        <taxon>Pentapetalae</taxon>
        <taxon>rosids</taxon>
        <taxon>malvids</taxon>
        <taxon>Myrtales</taxon>
        <taxon>Melastomataceae</taxon>
        <taxon>Melastomatoideae</taxon>
        <taxon>Melastomateae</taxon>
        <taxon>Melastoma</taxon>
    </lineage>
</organism>
<keyword evidence="2" id="KW-1185">Reference proteome</keyword>
<gene>
    <name evidence="1" type="ORF">MLD38_036745</name>
</gene>
<protein>
    <submittedName>
        <fullName evidence="1">Uncharacterized protein</fullName>
    </submittedName>
</protein>
<comment type="caution">
    <text evidence="1">The sequence shown here is derived from an EMBL/GenBank/DDBJ whole genome shotgun (WGS) entry which is preliminary data.</text>
</comment>
<name>A0ACB9LLD0_9MYRT</name>
<sequence>MFRNKTFFELVGCAPHKTTGLENSHPSFPLMLSTSFATAALRQLLQLIFDKSGLHCTNVYSFVEEITVLVTFCSTFISTVLKLSGYMALFLSGMGNLGSTP</sequence>
<dbReference type="EMBL" id="CM042890">
    <property type="protein sequence ID" value="KAI4311883.1"/>
    <property type="molecule type" value="Genomic_DNA"/>
</dbReference>
<proteinExistence type="predicted"/>
<evidence type="ECO:0000313" key="2">
    <source>
        <dbReference type="Proteomes" id="UP001057402"/>
    </source>
</evidence>
<reference evidence="2" key="1">
    <citation type="journal article" date="2023" name="Front. Plant Sci.">
        <title>Chromosomal-level genome assembly of Melastoma candidum provides insights into trichome evolution.</title>
        <authorList>
            <person name="Zhong Y."/>
            <person name="Wu W."/>
            <person name="Sun C."/>
            <person name="Zou P."/>
            <person name="Liu Y."/>
            <person name="Dai S."/>
            <person name="Zhou R."/>
        </authorList>
    </citation>
    <scope>NUCLEOTIDE SEQUENCE [LARGE SCALE GENOMIC DNA]</scope>
</reference>
<accession>A0ACB9LLD0</accession>
<dbReference type="Proteomes" id="UP001057402">
    <property type="component" value="Chromosome 11"/>
</dbReference>